<dbReference type="eggNOG" id="KOG3260">
    <property type="taxonomic scope" value="Eukaryota"/>
</dbReference>
<dbReference type="Proteomes" id="UP000001514">
    <property type="component" value="Unassembled WGS sequence"/>
</dbReference>
<proteinExistence type="predicted"/>
<dbReference type="InterPro" id="IPR019734">
    <property type="entry name" value="TPR_rpt"/>
</dbReference>
<dbReference type="AlphaFoldDB" id="D8R236"/>
<dbReference type="PANTHER" id="PTHR47686:SF1">
    <property type="entry name" value="CALCYCLIN-BINDING PROTEIN"/>
    <property type="match status" value="1"/>
</dbReference>
<dbReference type="PANTHER" id="PTHR47686">
    <property type="entry name" value="SGS DOMAIN-CONTAINING PROTEIN"/>
    <property type="match status" value="1"/>
</dbReference>
<dbReference type="SUPFAM" id="SSF48452">
    <property type="entry name" value="TPR-like"/>
    <property type="match status" value="1"/>
</dbReference>
<dbReference type="PROSITE" id="PS51048">
    <property type="entry name" value="SGS"/>
    <property type="match status" value="1"/>
</dbReference>
<dbReference type="EMBL" id="GL377570">
    <property type="protein sequence ID" value="EFJ34000.1"/>
    <property type="molecule type" value="Genomic_DNA"/>
</dbReference>
<name>D8R236_SELML</name>
<evidence type="ECO:0000313" key="4">
    <source>
        <dbReference type="Proteomes" id="UP000001514"/>
    </source>
</evidence>
<evidence type="ECO:0000313" key="3">
    <source>
        <dbReference type="EMBL" id="EFJ34000.1"/>
    </source>
</evidence>
<dbReference type="Gramene" id="EFJ34000">
    <property type="protein sequence ID" value="EFJ34000"/>
    <property type="gene ID" value="SELMODRAFT_406352"/>
</dbReference>
<dbReference type="InterPro" id="IPR007699">
    <property type="entry name" value="SGS_dom"/>
</dbReference>
<reference evidence="3 4" key="1">
    <citation type="journal article" date="2011" name="Science">
        <title>The Selaginella genome identifies genetic changes associated with the evolution of vascular plants.</title>
        <authorList>
            <person name="Banks J.A."/>
            <person name="Nishiyama T."/>
            <person name="Hasebe M."/>
            <person name="Bowman J.L."/>
            <person name="Gribskov M."/>
            <person name="dePamphilis C."/>
            <person name="Albert V.A."/>
            <person name="Aono N."/>
            <person name="Aoyama T."/>
            <person name="Ambrose B.A."/>
            <person name="Ashton N.W."/>
            <person name="Axtell M.J."/>
            <person name="Barker E."/>
            <person name="Barker M.S."/>
            <person name="Bennetzen J.L."/>
            <person name="Bonawitz N.D."/>
            <person name="Chapple C."/>
            <person name="Cheng C."/>
            <person name="Correa L.G."/>
            <person name="Dacre M."/>
            <person name="DeBarry J."/>
            <person name="Dreyer I."/>
            <person name="Elias M."/>
            <person name="Engstrom E.M."/>
            <person name="Estelle M."/>
            <person name="Feng L."/>
            <person name="Finet C."/>
            <person name="Floyd S.K."/>
            <person name="Frommer W.B."/>
            <person name="Fujita T."/>
            <person name="Gramzow L."/>
            <person name="Gutensohn M."/>
            <person name="Harholt J."/>
            <person name="Hattori M."/>
            <person name="Heyl A."/>
            <person name="Hirai T."/>
            <person name="Hiwatashi Y."/>
            <person name="Ishikawa M."/>
            <person name="Iwata M."/>
            <person name="Karol K.G."/>
            <person name="Koehler B."/>
            <person name="Kolukisaoglu U."/>
            <person name="Kubo M."/>
            <person name="Kurata T."/>
            <person name="Lalonde S."/>
            <person name="Li K."/>
            <person name="Li Y."/>
            <person name="Litt A."/>
            <person name="Lyons E."/>
            <person name="Manning G."/>
            <person name="Maruyama T."/>
            <person name="Michael T.P."/>
            <person name="Mikami K."/>
            <person name="Miyazaki S."/>
            <person name="Morinaga S."/>
            <person name="Murata T."/>
            <person name="Mueller-Roeber B."/>
            <person name="Nelson D.R."/>
            <person name="Obara M."/>
            <person name="Oguri Y."/>
            <person name="Olmstead R.G."/>
            <person name="Onodera N."/>
            <person name="Petersen B.L."/>
            <person name="Pils B."/>
            <person name="Prigge M."/>
            <person name="Rensing S.A."/>
            <person name="Riano-Pachon D.M."/>
            <person name="Roberts A.W."/>
            <person name="Sato Y."/>
            <person name="Scheller H.V."/>
            <person name="Schulz B."/>
            <person name="Schulz C."/>
            <person name="Shakirov E.V."/>
            <person name="Shibagaki N."/>
            <person name="Shinohara N."/>
            <person name="Shippen D.E."/>
            <person name="Soerensen I."/>
            <person name="Sotooka R."/>
            <person name="Sugimoto N."/>
            <person name="Sugita M."/>
            <person name="Sumikawa N."/>
            <person name="Tanurdzic M."/>
            <person name="Theissen G."/>
            <person name="Ulvskov P."/>
            <person name="Wakazuki S."/>
            <person name="Weng J.K."/>
            <person name="Willats W.W."/>
            <person name="Wipf D."/>
            <person name="Wolf P.G."/>
            <person name="Yang L."/>
            <person name="Zimmer A.D."/>
            <person name="Zhu Q."/>
            <person name="Mitros T."/>
            <person name="Hellsten U."/>
            <person name="Loque D."/>
            <person name="Otillar R."/>
            <person name="Salamov A."/>
            <person name="Schmutz J."/>
            <person name="Shapiro H."/>
            <person name="Lindquist E."/>
            <person name="Lucas S."/>
            <person name="Rokhsar D."/>
            <person name="Grigoriev I.V."/>
        </authorList>
    </citation>
    <scope>NUCLEOTIDE SEQUENCE [LARGE SCALE GENOMIC DNA]</scope>
</reference>
<keyword evidence="4" id="KW-1185">Reference proteome</keyword>
<protein>
    <recommendedName>
        <fullName evidence="2">SGS domain-containing protein</fullName>
    </recommendedName>
</protein>
<accession>D8R236</accession>
<feature type="domain" description="SGS" evidence="2">
    <location>
        <begin position="248"/>
        <end position="336"/>
    </location>
</feature>
<dbReference type="PROSITE" id="PS50005">
    <property type="entry name" value="TPR"/>
    <property type="match status" value="1"/>
</dbReference>
<dbReference type="InterPro" id="IPR011990">
    <property type="entry name" value="TPR-like_helical_dom_sf"/>
</dbReference>
<organism evidence="4">
    <name type="scientific">Selaginella moellendorffii</name>
    <name type="common">Spikemoss</name>
    <dbReference type="NCBI Taxonomy" id="88036"/>
    <lineage>
        <taxon>Eukaryota</taxon>
        <taxon>Viridiplantae</taxon>
        <taxon>Streptophyta</taxon>
        <taxon>Embryophyta</taxon>
        <taxon>Tracheophyta</taxon>
        <taxon>Lycopodiopsida</taxon>
        <taxon>Selaginellales</taxon>
        <taxon>Selaginellaceae</taxon>
        <taxon>Selaginella</taxon>
    </lineage>
</organism>
<feature type="repeat" description="TPR" evidence="1">
    <location>
        <begin position="134"/>
        <end position="167"/>
    </location>
</feature>
<evidence type="ECO:0000259" key="2">
    <source>
        <dbReference type="PROSITE" id="PS51048"/>
    </source>
</evidence>
<dbReference type="HOGENOM" id="CLU_827419_0_0_1"/>
<dbReference type="KEGG" id="smo:SELMODRAFT_406352"/>
<sequence length="336" mass="36661">MRCFPALGRHQLPGFRASRAAVCCRNHGSGSAKLATGVWDRLSRDAGILLGTAAFCLVSGFSVSDSARAEAVPPVDDVAGLPASAIPDLAKKKRAVAEKPGKSSKVPSRVLRAKANERTLKAVLKTIEEEPGNPVAYKDLLSLRMENGEVREAIEVLGRRIELEPEHLEYRFMRARAYGFVGDVRHSREEFRERVAIQPFSAKALQGLALAMEKAGEDDSQVLEMIHAAAIDQQQSFAARNFKMLLGQILTSQELKALLDQAKWPRVKSLLSTEIASIGLAGDESSLSSQFKPDEGKNPMAGIMDLMKNMYDEGDDNMKKTIAQAWTDARAKQGGL</sequence>
<gene>
    <name evidence="3" type="ORF">SELMODRAFT_406352</name>
</gene>
<dbReference type="Gene3D" id="1.25.40.10">
    <property type="entry name" value="Tetratricopeptide repeat domain"/>
    <property type="match status" value="1"/>
</dbReference>
<keyword evidence="1" id="KW-0802">TPR repeat</keyword>
<evidence type="ECO:0000256" key="1">
    <source>
        <dbReference type="PROSITE-ProRule" id="PRU00339"/>
    </source>
</evidence>
<dbReference type="InParanoid" id="D8R236"/>